<evidence type="ECO:0000256" key="4">
    <source>
        <dbReference type="SAM" id="Phobius"/>
    </source>
</evidence>
<keyword evidence="4" id="KW-1133">Transmembrane helix</keyword>
<feature type="transmembrane region" description="Helical" evidence="4">
    <location>
        <begin position="852"/>
        <end position="874"/>
    </location>
</feature>
<dbReference type="PROSITE" id="PS00678">
    <property type="entry name" value="WD_REPEATS_1"/>
    <property type="match status" value="5"/>
</dbReference>
<dbReference type="CDD" id="cd00200">
    <property type="entry name" value="WD40"/>
    <property type="match status" value="2"/>
</dbReference>
<dbReference type="PROSITE" id="PS50082">
    <property type="entry name" value="WD_REPEATS_2"/>
    <property type="match status" value="11"/>
</dbReference>
<feature type="repeat" description="WD" evidence="3">
    <location>
        <begin position="120"/>
        <end position="149"/>
    </location>
</feature>
<dbReference type="InterPro" id="IPR015943">
    <property type="entry name" value="WD40/YVTN_repeat-like_dom_sf"/>
</dbReference>
<dbReference type="Gene3D" id="2.130.10.10">
    <property type="entry name" value="YVTN repeat-like/Quinoprotein amine dehydrogenase"/>
    <property type="match status" value="4"/>
</dbReference>
<gene>
    <name evidence="5" type="ORF">SteCoe_11029</name>
</gene>
<feature type="transmembrane region" description="Helical" evidence="4">
    <location>
        <begin position="1033"/>
        <end position="1055"/>
    </location>
</feature>
<feature type="repeat" description="WD" evidence="3">
    <location>
        <begin position="38"/>
        <end position="77"/>
    </location>
</feature>
<comment type="caution">
    <text evidence="5">The sequence shown here is derived from an EMBL/GenBank/DDBJ whole genome shotgun (WGS) entry which is preliminary data.</text>
</comment>
<keyword evidence="6" id="KW-1185">Reference proteome</keyword>
<feature type="transmembrane region" description="Helical" evidence="4">
    <location>
        <begin position="923"/>
        <end position="949"/>
    </location>
</feature>
<feature type="transmembrane region" description="Helical" evidence="4">
    <location>
        <begin position="881"/>
        <end position="903"/>
    </location>
</feature>
<feature type="transmembrane region" description="Helical" evidence="4">
    <location>
        <begin position="978"/>
        <end position="997"/>
    </location>
</feature>
<dbReference type="InterPro" id="IPR019775">
    <property type="entry name" value="WD40_repeat_CS"/>
</dbReference>
<evidence type="ECO:0000256" key="1">
    <source>
        <dbReference type="ARBA" id="ARBA00022574"/>
    </source>
</evidence>
<dbReference type="PRINTS" id="PR00320">
    <property type="entry name" value="GPROTEINBRPT"/>
</dbReference>
<feature type="repeat" description="WD" evidence="3">
    <location>
        <begin position="456"/>
        <end position="497"/>
    </location>
</feature>
<evidence type="ECO:0000256" key="2">
    <source>
        <dbReference type="ARBA" id="ARBA00022737"/>
    </source>
</evidence>
<feature type="repeat" description="WD" evidence="3">
    <location>
        <begin position="366"/>
        <end position="407"/>
    </location>
</feature>
<dbReference type="AlphaFoldDB" id="A0A1R2CE32"/>
<keyword evidence="2" id="KW-0677">Repeat</keyword>
<organism evidence="5 6">
    <name type="scientific">Stentor coeruleus</name>
    <dbReference type="NCBI Taxonomy" id="5963"/>
    <lineage>
        <taxon>Eukaryota</taxon>
        <taxon>Sar</taxon>
        <taxon>Alveolata</taxon>
        <taxon>Ciliophora</taxon>
        <taxon>Postciliodesmatophora</taxon>
        <taxon>Heterotrichea</taxon>
        <taxon>Heterotrichida</taxon>
        <taxon>Stentoridae</taxon>
        <taxon>Stentor</taxon>
    </lineage>
</organism>
<keyword evidence="4" id="KW-0472">Membrane</keyword>
<dbReference type="GO" id="GO:1990234">
    <property type="term" value="C:transferase complex"/>
    <property type="evidence" value="ECO:0007669"/>
    <property type="project" value="UniProtKB-ARBA"/>
</dbReference>
<accession>A0A1R2CE32</accession>
<feature type="repeat" description="WD" evidence="3">
    <location>
        <begin position="285"/>
        <end position="319"/>
    </location>
</feature>
<feature type="repeat" description="WD" evidence="3">
    <location>
        <begin position="202"/>
        <end position="235"/>
    </location>
</feature>
<reference evidence="5 6" key="1">
    <citation type="submission" date="2016-11" db="EMBL/GenBank/DDBJ databases">
        <title>The macronuclear genome of Stentor coeruleus: a giant cell with tiny introns.</title>
        <authorList>
            <person name="Slabodnick M."/>
            <person name="Ruby J.G."/>
            <person name="Reiff S.B."/>
            <person name="Swart E.C."/>
            <person name="Gosai S."/>
            <person name="Prabakaran S."/>
            <person name="Witkowska E."/>
            <person name="Larue G.E."/>
            <person name="Fisher S."/>
            <person name="Freeman R.M."/>
            <person name="Gunawardena J."/>
            <person name="Chu W."/>
            <person name="Stover N.A."/>
            <person name="Gregory B.D."/>
            <person name="Nowacki M."/>
            <person name="Derisi J."/>
            <person name="Roy S.W."/>
            <person name="Marshall W.F."/>
            <person name="Sood P."/>
        </authorList>
    </citation>
    <scope>NUCLEOTIDE SEQUENCE [LARGE SCALE GENOMIC DNA]</scope>
    <source>
        <strain evidence="5">WM001</strain>
    </source>
</reference>
<evidence type="ECO:0000256" key="3">
    <source>
        <dbReference type="PROSITE-ProRule" id="PRU00221"/>
    </source>
</evidence>
<keyword evidence="4" id="KW-0812">Transmembrane</keyword>
<dbReference type="EMBL" id="MPUH01000181">
    <property type="protein sequence ID" value="OMJ87262.1"/>
    <property type="molecule type" value="Genomic_DNA"/>
</dbReference>
<dbReference type="OrthoDB" id="321401at2759"/>
<dbReference type="PANTHER" id="PTHR22847">
    <property type="entry name" value="WD40 REPEAT PROTEIN"/>
    <property type="match status" value="1"/>
</dbReference>
<proteinExistence type="predicted"/>
<feature type="repeat" description="WD" evidence="3">
    <location>
        <begin position="244"/>
        <end position="284"/>
    </location>
</feature>
<dbReference type="InterPro" id="IPR001680">
    <property type="entry name" value="WD40_rpt"/>
</dbReference>
<feature type="repeat" description="WD" evidence="3">
    <location>
        <begin position="78"/>
        <end position="119"/>
    </location>
</feature>
<dbReference type="SMART" id="SM00320">
    <property type="entry name" value="WD40"/>
    <property type="match status" value="14"/>
</dbReference>
<dbReference type="Pfam" id="PF00400">
    <property type="entry name" value="WD40"/>
    <property type="match status" value="12"/>
</dbReference>
<dbReference type="PROSITE" id="PS50294">
    <property type="entry name" value="WD_REPEATS_REGION"/>
    <property type="match status" value="10"/>
</dbReference>
<evidence type="ECO:0000313" key="5">
    <source>
        <dbReference type="EMBL" id="OMJ87262.1"/>
    </source>
</evidence>
<evidence type="ECO:0000313" key="6">
    <source>
        <dbReference type="Proteomes" id="UP000187209"/>
    </source>
</evidence>
<protein>
    <submittedName>
        <fullName evidence="5">Uncharacterized protein</fullName>
    </submittedName>
</protein>
<dbReference type="SUPFAM" id="SSF50978">
    <property type="entry name" value="WD40 repeat-like"/>
    <property type="match status" value="2"/>
</dbReference>
<name>A0A1R2CE32_9CILI</name>
<feature type="repeat" description="WD" evidence="3">
    <location>
        <begin position="498"/>
        <end position="531"/>
    </location>
</feature>
<sequence length="1183" mass="136185">MSNHLPINRVGPQLANSTDAINKYIGKLEEGIMPSFEFSIHKNPIRALSISSNILAVGSADKSISIWSISEKKLIANLTGHQDWVLSIGFIKDNKYLASGSGDGILKYWDLENYQEILSFKAHSGNVACLATSQNYVFTGSSDKTVKFWIPLNEKEQFVFAGHSEFVYCLVVSDDEKYLYTGSRDYTIKVWHILYRELEYTLEGHDHWVYCLSLTANGKFLVSGSEDKTVRVWNLLERAENFVFKGHKQTVTSVAVTSDNKYIISGSHSQIKVWGFKEQEEIFTLQGHKDFVRSIVLTSDRKYIISAGDDILVKFWNISDVCPKIKLSQHTAAISSVDSKKVYIVSASEDKTWCLWNHFGELLHTYKGHNDRIFCVKISFDSKLIASCSADRTIKIYNIKDKSDISLTGYNGWVRCIAWENDSNDNSINNDLIYSGCDDNIIYITSLDQRQIVGHLTGHENCINCLLLSNDRKTLYSGSSDKAIIAWNLNSKSIIYILNGHKDNVNGLCTDSTNSILISASSDCSIIIWDLTLRREKFSFIAHEKPINSICLNPQTELIFTSSEDFYIKAWNIIERREEYSIFTTFTLNSICVYENILIGGSKDKSLYIWDIMENTGSNLEAQPYQSNFDFITTTCNYSLTLQSLNSKQASLPLGDNLFTLSHIFAHQGNEVKLSKVLNSKPRIRTDKFGRSPIYYSIKRQSKPCTDMLLKYLIKISSNSEQYLNEVYALRRDVIDLIYNSSVVLPEFLNTLLIVQNKCFARPSRVLAIVRRSCLQKIYVEDFTKAKNVVNTGQEANLEILLQFQTTGFELPEVLGSLESLKLIKALLKSSNRKIFESTLVQYYIRSKWNELWLYALLYTLLIWINLLLILVFVASIAFNIYCQFFFVFINTLIFLVEIIQLLNAGIREYASNPWNWIDYLRFVLTIAWFIIKCNGISIPVLEWLMIFVNILKGATGFRAFDKTRFYVRLFFRSFQDILYFLIIFFYSTLSFGLLFASNKNLDTEELIRYIWLSPFDLNLGNFSSNEYVSLDYFGFFLASIVNIIVLLSLLISILGDSFDRFRLEAVEIDNTEMAKFVYDLELLIFWNKKKNFSSYLQICDTLFMNYQLNEWEGSTKAIEMKVSKAFDERLKIVEADMRNNYENLSREMQAVKNLVVNNIESNEKKIASIDKRLMLIFDFLNK</sequence>
<feature type="repeat" description="WD" evidence="3">
    <location>
        <begin position="540"/>
        <end position="581"/>
    </location>
</feature>
<dbReference type="InterPro" id="IPR036322">
    <property type="entry name" value="WD40_repeat_dom_sf"/>
</dbReference>
<feature type="repeat" description="WD" evidence="3">
    <location>
        <begin position="160"/>
        <end position="201"/>
    </location>
</feature>
<keyword evidence="1 3" id="KW-0853">WD repeat</keyword>
<dbReference type="PANTHER" id="PTHR22847:SF637">
    <property type="entry name" value="WD REPEAT DOMAIN 5B"/>
    <property type="match status" value="1"/>
</dbReference>
<dbReference type="InterPro" id="IPR020472">
    <property type="entry name" value="WD40_PAC1"/>
</dbReference>
<dbReference type="Proteomes" id="UP000187209">
    <property type="component" value="Unassembled WGS sequence"/>
</dbReference>